<feature type="compositionally biased region" description="Basic and acidic residues" evidence="8">
    <location>
        <begin position="130"/>
        <end position="143"/>
    </location>
</feature>
<dbReference type="OrthoDB" id="197206at2759"/>
<dbReference type="InterPro" id="IPR002547">
    <property type="entry name" value="tRNA-bd_dom"/>
</dbReference>
<dbReference type="AlphaFoldDB" id="A0A9N9TG02"/>
<keyword evidence="7" id="KW-0175">Coiled coil</keyword>
<dbReference type="SUPFAM" id="SSF50249">
    <property type="entry name" value="Nucleic acid-binding proteins"/>
    <property type="match status" value="1"/>
</dbReference>
<dbReference type="GO" id="GO:0005737">
    <property type="term" value="C:cytoplasm"/>
    <property type="evidence" value="ECO:0007669"/>
    <property type="project" value="UniProtKB-SubCell"/>
</dbReference>
<feature type="compositionally biased region" description="Polar residues" evidence="8">
    <location>
        <begin position="99"/>
        <end position="116"/>
    </location>
</feature>
<evidence type="ECO:0000259" key="9">
    <source>
        <dbReference type="PROSITE" id="PS50886"/>
    </source>
</evidence>
<evidence type="ECO:0000256" key="7">
    <source>
        <dbReference type="SAM" id="Coils"/>
    </source>
</evidence>
<protein>
    <recommendedName>
        <fullName evidence="9">tRNA-binding domain-containing protein</fullName>
    </recommendedName>
</protein>
<dbReference type="PANTHER" id="PTHR11586">
    <property type="entry name" value="TRNA-AMINOACYLATION COFACTOR ARC1 FAMILY MEMBER"/>
    <property type="match status" value="1"/>
</dbReference>
<name>A0A9N9TG02_PHYSR</name>
<dbReference type="PANTHER" id="PTHR11586:SF33">
    <property type="entry name" value="AMINOACYL TRNA SYNTHASE COMPLEX-INTERACTING MULTIFUNCTIONAL PROTEIN 1"/>
    <property type="match status" value="1"/>
</dbReference>
<evidence type="ECO:0000313" key="10">
    <source>
        <dbReference type="EMBL" id="CAG9857378.1"/>
    </source>
</evidence>
<organism evidence="10 11">
    <name type="scientific">Phyllotreta striolata</name>
    <name type="common">Striped flea beetle</name>
    <name type="synonym">Crioceris striolata</name>
    <dbReference type="NCBI Taxonomy" id="444603"/>
    <lineage>
        <taxon>Eukaryota</taxon>
        <taxon>Metazoa</taxon>
        <taxon>Ecdysozoa</taxon>
        <taxon>Arthropoda</taxon>
        <taxon>Hexapoda</taxon>
        <taxon>Insecta</taxon>
        <taxon>Pterygota</taxon>
        <taxon>Neoptera</taxon>
        <taxon>Endopterygota</taxon>
        <taxon>Coleoptera</taxon>
        <taxon>Polyphaga</taxon>
        <taxon>Cucujiformia</taxon>
        <taxon>Chrysomeloidea</taxon>
        <taxon>Chrysomelidae</taxon>
        <taxon>Galerucinae</taxon>
        <taxon>Alticini</taxon>
        <taxon>Phyllotreta</taxon>
    </lineage>
</organism>
<gene>
    <name evidence="10" type="ORF">PHYEVI_LOCUS3783</name>
</gene>
<sequence>MYSKTISCLLNKQIFRGFVGRMSSTPALERAKHNAQITKQTLHELTNEFNVLKREYNVLVAKQLRDENAKLSLAVENAKNKLVRLECQNGVKQIKIPNRSATTSQENSEPNPQVRTETPESKKHQTKPAKATENKPKKPKEQAEEPPIDISRLDLRIGELLDVQKHPDADSLYVLKINVGEENPRTVCSGLVKHIPFEEMKSKSTLVVLCNLKPVKMRGVLSEAMVMCASTEQAVETLIPPAGCKAGEKVHCEGYAGRPDAVMNPKKKIFETVAVDLRTDEDRRACYKMAPLEVAGKGFCVARTLKNAPVK</sequence>
<dbReference type="GO" id="GO:0006412">
    <property type="term" value="P:translation"/>
    <property type="evidence" value="ECO:0007669"/>
    <property type="project" value="UniProtKB-KW"/>
</dbReference>
<dbReference type="InterPro" id="IPR012340">
    <property type="entry name" value="NA-bd_OB-fold"/>
</dbReference>
<reference evidence="10" key="1">
    <citation type="submission" date="2022-01" db="EMBL/GenBank/DDBJ databases">
        <authorList>
            <person name="King R."/>
        </authorList>
    </citation>
    <scope>NUCLEOTIDE SEQUENCE</scope>
</reference>
<evidence type="ECO:0000256" key="2">
    <source>
        <dbReference type="ARBA" id="ARBA00022490"/>
    </source>
</evidence>
<evidence type="ECO:0000313" key="11">
    <source>
        <dbReference type="Proteomes" id="UP001153712"/>
    </source>
</evidence>
<dbReference type="Proteomes" id="UP001153712">
    <property type="component" value="Chromosome 13"/>
</dbReference>
<dbReference type="CDD" id="cd02799">
    <property type="entry name" value="tRNA_bind_EMAP-II_like"/>
    <property type="match status" value="1"/>
</dbReference>
<evidence type="ECO:0000256" key="1">
    <source>
        <dbReference type="ARBA" id="ARBA00004496"/>
    </source>
</evidence>
<dbReference type="Pfam" id="PF01588">
    <property type="entry name" value="tRNA_bind"/>
    <property type="match status" value="1"/>
</dbReference>
<feature type="domain" description="TRNA-binding" evidence="9">
    <location>
        <begin position="149"/>
        <end position="251"/>
    </location>
</feature>
<feature type="coiled-coil region" evidence="7">
    <location>
        <begin position="28"/>
        <end position="88"/>
    </location>
</feature>
<accession>A0A9N9TG02</accession>
<feature type="region of interest" description="Disordered" evidence="8">
    <location>
        <begin position="96"/>
        <end position="149"/>
    </location>
</feature>
<keyword evidence="5" id="KW-0648">Protein biosynthesis</keyword>
<keyword evidence="3 6" id="KW-0820">tRNA-binding</keyword>
<evidence type="ECO:0000256" key="3">
    <source>
        <dbReference type="ARBA" id="ARBA00022555"/>
    </source>
</evidence>
<dbReference type="EMBL" id="OU900106">
    <property type="protein sequence ID" value="CAG9857378.1"/>
    <property type="molecule type" value="Genomic_DNA"/>
</dbReference>
<evidence type="ECO:0000256" key="8">
    <source>
        <dbReference type="SAM" id="MobiDB-lite"/>
    </source>
</evidence>
<proteinExistence type="predicted"/>
<keyword evidence="11" id="KW-1185">Reference proteome</keyword>
<evidence type="ECO:0000256" key="4">
    <source>
        <dbReference type="ARBA" id="ARBA00022884"/>
    </source>
</evidence>
<dbReference type="FunFam" id="2.40.50.140:FF:000047">
    <property type="entry name" value="tyrosine--tRNA ligase, cytoplasmic isoform X2"/>
    <property type="match status" value="1"/>
</dbReference>
<dbReference type="InterPro" id="IPR051270">
    <property type="entry name" value="Tyrosine-tRNA_ligase_regulator"/>
</dbReference>
<comment type="subcellular location">
    <subcellularLocation>
        <location evidence="1">Cytoplasm</location>
    </subcellularLocation>
</comment>
<dbReference type="PROSITE" id="PS50886">
    <property type="entry name" value="TRBD"/>
    <property type="match status" value="1"/>
</dbReference>
<evidence type="ECO:0000256" key="5">
    <source>
        <dbReference type="ARBA" id="ARBA00022917"/>
    </source>
</evidence>
<dbReference type="GO" id="GO:0000049">
    <property type="term" value="F:tRNA binding"/>
    <property type="evidence" value="ECO:0007669"/>
    <property type="project" value="UniProtKB-UniRule"/>
</dbReference>
<evidence type="ECO:0000256" key="6">
    <source>
        <dbReference type="PROSITE-ProRule" id="PRU00209"/>
    </source>
</evidence>
<dbReference type="Gene3D" id="2.40.50.140">
    <property type="entry name" value="Nucleic acid-binding proteins"/>
    <property type="match status" value="1"/>
</dbReference>
<keyword evidence="2" id="KW-0963">Cytoplasm</keyword>
<keyword evidence="4 6" id="KW-0694">RNA-binding</keyword>